<evidence type="ECO:0000256" key="6">
    <source>
        <dbReference type="ARBA" id="ARBA00022679"/>
    </source>
</evidence>
<dbReference type="PROSITE" id="PS50011">
    <property type="entry name" value="PROTEIN_KINASE_DOM"/>
    <property type="match status" value="1"/>
</dbReference>
<comment type="similarity">
    <text evidence="2">Belongs to the protein kinase superfamily. CMGC Ser/Thr protein kinase family. MAP kinase subfamily.</text>
</comment>
<keyword evidence="6" id="KW-0808">Transferase</keyword>
<dbReference type="PRINTS" id="PR01773">
    <property type="entry name" value="P38MAPKINASE"/>
</dbReference>
<keyword evidence="4" id="KW-0723">Serine/threonine-protein kinase</keyword>
<reference evidence="17" key="2">
    <citation type="submission" date="2025-09" db="UniProtKB">
        <authorList>
            <consortium name="Ensembl"/>
        </authorList>
    </citation>
    <scope>IDENTIFICATION</scope>
</reference>
<dbReference type="SUPFAM" id="SSF56112">
    <property type="entry name" value="Protein kinase-like (PK-like)"/>
    <property type="match status" value="1"/>
</dbReference>
<evidence type="ECO:0000313" key="17">
    <source>
        <dbReference type="Ensembl" id="ENSSDUP00000028468.1"/>
    </source>
</evidence>
<feature type="binding site" evidence="15">
    <location>
        <position position="55"/>
    </location>
    <ligand>
        <name>ATP</name>
        <dbReference type="ChEBI" id="CHEBI:30616"/>
    </ligand>
</feature>
<evidence type="ECO:0000256" key="5">
    <source>
        <dbReference type="ARBA" id="ARBA00022553"/>
    </source>
</evidence>
<keyword evidence="11" id="KW-0346">Stress response</keyword>
<evidence type="ECO:0000256" key="15">
    <source>
        <dbReference type="PROSITE-ProRule" id="PRU10141"/>
    </source>
</evidence>
<dbReference type="Pfam" id="PF00069">
    <property type="entry name" value="Pkinase"/>
    <property type="match status" value="1"/>
</dbReference>
<keyword evidence="10" id="KW-0805">Transcription regulation</keyword>
<keyword evidence="8" id="KW-0418">Kinase</keyword>
<evidence type="ECO:0000256" key="3">
    <source>
        <dbReference type="ARBA" id="ARBA00012411"/>
    </source>
</evidence>
<dbReference type="FunFam" id="3.30.200.20:FF:000769">
    <property type="entry name" value="Mitogen-activated protein kinase 14"/>
    <property type="match status" value="1"/>
</dbReference>
<feature type="domain" description="Protein kinase" evidence="16">
    <location>
        <begin position="25"/>
        <end position="303"/>
    </location>
</feature>
<dbReference type="Gene3D" id="3.30.200.20">
    <property type="entry name" value="Phosphorylase Kinase, domain 1"/>
    <property type="match status" value="1"/>
</dbReference>
<evidence type="ECO:0000256" key="11">
    <source>
        <dbReference type="ARBA" id="ARBA00023016"/>
    </source>
</evidence>
<keyword evidence="9 15" id="KW-0067">ATP-binding</keyword>
<dbReference type="InterPro" id="IPR017441">
    <property type="entry name" value="Protein_kinase_ATP_BS"/>
</dbReference>
<organism evidence="17 18">
    <name type="scientific">Seriola dumerili</name>
    <name type="common">Greater amberjack</name>
    <name type="synonym">Caranx dumerili</name>
    <dbReference type="NCBI Taxonomy" id="41447"/>
    <lineage>
        <taxon>Eukaryota</taxon>
        <taxon>Metazoa</taxon>
        <taxon>Chordata</taxon>
        <taxon>Craniata</taxon>
        <taxon>Vertebrata</taxon>
        <taxon>Euteleostomi</taxon>
        <taxon>Actinopterygii</taxon>
        <taxon>Neopterygii</taxon>
        <taxon>Teleostei</taxon>
        <taxon>Neoteleostei</taxon>
        <taxon>Acanthomorphata</taxon>
        <taxon>Carangaria</taxon>
        <taxon>Carangiformes</taxon>
        <taxon>Carangidae</taxon>
        <taxon>Seriola</taxon>
    </lineage>
</organism>
<evidence type="ECO:0000256" key="13">
    <source>
        <dbReference type="ARBA" id="ARBA00047592"/>
    </source>
</evidence>
<keyword evidence="7 15" id="KW-0547">Nucleotide-binding</keyword>
<keyword evidence="12" id="KW-0804">Transcription</keyword>
<dbReference type="Proteomes" id="UP000261420">
    <property type="component" value="Unplaced"/>
</dbReference>
<dbReference type="Ensembl" id="ENSSDUT00000028960.1">
    <property type="protein sequence ID" value="ENSSDUP00000028468.1"/>
    <property type="gene ID" value="ENSSDUG00000020510.1"/>
</dbReference>
<evidence type="ECO:0000256" key="9">
    <source>
        <dbReference type="ARBA" id="ARBA00022840"/>
    </source>
</evidence>
<comment type="catalytic activity">
    <reaction evidence="14">
        <text>L-seryl-[protein] + ATP = O-phospho-L-seryl-[protein] + ADP + H(+)</text>
        <dbReference type="Rhea" id="RHEA:17989"/>
        <dbReference type="Rhea" id="RHEA-COMP:9863"/>
        <dbReference type="Rhea" id="RHEA-COMP:11604"/>
        <dbReference type="ChEBI" id="CHEBI:15378"/>
        <dbReference type="ChEBI" id="CHEBI:29999"/>
        <dbReference type="ChEBI" id="CHEBI:30616"/>
        <dbReference type="ChEBI" id="CHEBI:83421"/>
        <dbReference type="ChEBI" id="CHEBI:456216"/>
        <dbReference type="EC" id="2.7.11.24"/>
    </reaction>
</comment>
<dbReference type="FunFam" id="1.10.510.10:FF:000170">
    <property type="entry name" value="Mitogen-activated protein kinase"/>
    <property type="match status" value="1"/>
</dbReference>
<dbReference type="InterPro" id="IPR008352">
    <property type="entry name" value="MAPK_HOG-like"/>
</dbReference>
<comment type="catalytic activity">
    <reaction evidence="13">
        <text>L-threonyl-[protein] + ATP = O-phospho-L-threonyl-[protein] + ADP + H(+)</text>
        <dbReference type="Rhea" id="RHEA:46608"/>
        <dbReference type="Rhea" id="RHEA-COMP:11060"/>
        <dbReference type="Rhea" id="RHEA-COMP:11605"/>
        <dbReference type="ChEBI" id="CHEBI:15378"/>
        <dbReference type="ChEBI" id="CHEBI:30013"/>
        <dbReference type="ChEBI" id="CHEBI:30616"/>
        <dbReference type="ChEBI" id="CHEBI:61977"/>
        <dbReference type="ChEBI" id="CHEBI:456216"/>
        <dbReference type="EC" id="2.7.11.24"/>
    </reaction>
</comment>
<dbReference type="GO" id="GO:0106310">
    <property type="term" value="F:protein serine kinase activity"/>
    <property type="evidence" value="ECO:0007669"/>
    <property type="project" value="RHEA"/>
</dbReference>
<evidence type="ECO:0000313" key="18">
    <source>
        <dbReference type="Proteomes" id="UP000261420"/>
    </source>
</evidence>
<name>A0A3B4VCB0_SERDU</name>
<protein>
    <recommendedName>
        <fullName evidence="3">mitogen-activated protein kinase</fullName>
        <ecNumber evidence="3">2.7.11.24</ecNumber>
    </recommendedName>
</protein>
<dbReference type="PROSITE" id="PS00107">
    <property type="entry name" value="PROTEIN_KINASE_ATP"/>
    <property type="match status" value="1"/>
</dbReference>
<accession>A0A3B4VCB0</accession>
<evidence type="ECO:0000259" key="16">
    <source>
        <dbReference type="PROSITE" id="PS50011"/>
    </source>
</evidence>
<reference evidence="17" key="1">
    <citation type="submission" date="2025-08" db="UniProtKB">
        <authorList>
            <consortium name="Ensembl"/>
        </authorList>
    </citation>
    <scope>IDENTIFICATION</scope>
</reference>
<evidence type="ECO:0000256" key="10">
    <source>
        <dbReference type="ARBA" id="ARBA00023015"/>
    </source>
</evidence>
<dbReference type="GO" id="GO:0004707">
    <property type="term" value="F:MAP kinase activity"/>
    <property type="evidence" value="ECO:0007669"/>
    <property type="project" value="UniProtKB-EC"/>
</dbReference>
<evidence type="ECO:0000256" key="12">
    <source>
        <dbReference type="ARBA" id="ARBA00023163"/>
    </source>
</evidence>
<dbReference type="SMART" id="SM00220">
    <property type="entry name" value="S_TKc"/>
    <property type="match status" value="1"/>
</dbReference>
<keyword evidence="5" id="KW-0597">Phosphoprotein</keyword>
<evidence type="ECO:0000256" key="1">
    <source>
        <dbReference type="ARBA" id="ARBA00001946"/>
    </source>
</evidence>
<dbReference type="InterPro" id="IPR011009">
    <property type="entry name" value="Kinase-like_dom_sf"/>
</dbReference>
<dbReference type="GO" id="GO:0005524">
    <property type="term" value="F:ATP binding"/>
    <property type="evidence" value="ECO:0007669"/>
    <property type="project" value="UniProtKB-UniRule"/>
</dbReference>
<evidence type="ECO:0000256" key="8">
    <source>
        <dbReference type="ARBA" id="ARBA00022777"/>
    </source>
</evidence>
<comment type="cofactor">
    <cofactor evidence="1">
        <name>Mg(2+)</name>
        <dbReference type="ChEBI" id="CHEBI:18420"/>
    </cofactor>
</comment>
<dbReference type="InterPro" id="IPR050117">
    <property type="entry name" value="MAPK"/>
</dbReference>
<dbReference type="Gene3D" id="1.10.510.10">
    <property type="entry name" value="Transferase(Phosphotransferase) domain 1"/>
    <property type="match status" value="1"/>
</dbReference>
<dbReference type="AlphaFoldDB" id="A0A3B4VCB0"/>
<evidence type="ECO:0000256" key="2">
    <source>
        <dbReference type="ARBA" id="ARBA00008832"/>
    </source>
</evidence>
<dbReference type="InterPro" id="IPR000719">
    <property type="entry name" value="Prot_kinase_dom"/>
</dbReference>
<keyword evidence="18" id="KW-1185">Reference proteome</keyword>
<evidence type="ECO:0000256" key="14">
    <source>
        <dbReference type="ARBA" id="ARBA00048312"/>
    </source>
</evidence>
<sequence length="355" mass="41069">MSKRVRPGYYRQEVNKTSWEVPERYRDLKQVGTGAYGTVCSAVDSRTGGKVAIKKLYRPFQSELFAKRAYRELRLLKHMKHENVIGLLDVFTADLSLDRFHDFYLVMPFMGTDLGKLMKLQRLSEEKIQYLVYQMLKGLKVENSDLKPGNLAINQDCELKILDFGLARQADSEMTGYVVTRWYRAPEVILSWMHYTQTVDIWSVGCIMAEMLQGKPLFKGSDHLDQLTEIMKITGTPTQEFISKLESEDAKSYIRSLPKVEKKDLQKVIFTTNPQAVSVLERMLLLDPQSRVTAAEALTLPYFTEFREPEEETEAQLYDHSLDNTDLPLDQWKRHTFTEILTFKPVVPESKETSL</sequence>
<dbReference type="GeneTree" id="ENSGT00940000156189"/>
<dbReference type="PANTHER" id="PTHR24055">
    <property type="entry name" value="MITOGEN-ACTIVATED PROTEIN KINASE"/>
    <property type="match status" value="1"/>
</dbReference>
<proteinExistence type="inferred from homology"/>
<evidence type="ECO:0000256" key="7">
    <source>
        <dbReference type="ARBA" id="ARBA00022741"/>
    </source>
</evidence>
<dbReference type="EC" id="2.7.11.24" evidence="3"/>
<evidence type="ECO:0000256" key="4">
    <source>
        <dbReference type="ARBA" id="ARBA00022527"/>
    </source>
</evidence>